<evidence type="ECO:0000256" key="4">
    <source>
        <dbReference type="RuleBase" id="RU004914"/>
    </source>
</evidence>
<organism evidence="5 6">
    <name type="scientific">Dipteronia sinensis</name>
    <dbReference type="NCBI Taxonomy" id="43782"/>
    <lineage>
        <taxon>Eukaryota</taxon>
        <taxon>Viridiplantae</taxon>
        <taxon>Streptophyta</taxon>
        <taxon>Embryophyta</taxon>
        <taxon>Tracheophyta</taxon>
        <taxon>Spermatophyta</taxon>
        <taxon>Magnoliopsida</taxon>
        <taxon>eudicotyledons</taxon>
        <taxon>Gunneridae</taxon>
        <taxon>Pentapetalae</taxon>
        <taxon>rosids</taxon>
        <taxon>malvids</taxon>
        <taxon>Sapindales</taxon>
        <taxon>Sapindaceae</taxon>
        <taxon>Hippocastanoideae</taxon>
        <taxon>Acereae</taxon>
        <taxon>Dipteronia</taxon>
    </lineage>
</organism>
<dbReference type="InterPro" id="IPR001611">
    <property type="entry name" value="Leu-rich_rpt"/>
</dbReference>
<dbReference type="InterPro" id="IPR032675">
    <property type="entry name" value="LRR_dom_sf"/>
</dbReference>
<keyword evidence="3" id="KW-0677">Repeat</keyword>
<dbReference type="InterPro" id="IPR002528">
    <property type="entry name" value="MATE_fam"/>
</dbReference>
<dbReference type="Gene3D" id="3.80.10.10">
    <property type="entry name" value="Ribonuclease Inhibitor"/>
    <property type="match status" value="2"/>
</dbReference>
<dbReference type="Proteomes" id="UP001281410">
    <property type="component" value="Unassembled WGS sequence"/>
</dbReference>
<evidence type="ECO:0000256" key="3">
    <source>
        <dbReference type="ARBA" id="ARBA00022737"/>
    </source>
</evidence>
<feature type="transmembrane region" description="Helical" evidence="4">
    <location>
        <begin position="495"/>
        <end position="516"/>
    </location>
</feature>
<keyword evidence="2" id="KW-0433">Leucine-rich repeat</keyword>
<sequence length="537" mass="59294">MTTLRKLLLSGNPLRTLRSSLVNGPTPALLKYLRSRLSESEDSEPSKAKDDVITMATRLSITSKELSLEGMNLSAVPSEAWESADIIKLNLSRNSIEELPLELSSCVSLQTLILSRNKIKDWPGTILKSLSSLSCLKLDNNPLRQIPSDGFKAVPMLQILDLSYNVASLPENPAFSSLPHLHELYLRRMQLHEVPSDILSIQQLQILDLSQNSLQSVPEGFKNLTSLTELDLSDNNISTLPPELGLLEPSLQALRLDGNPLRSIRRTILDRVRLQNSALVWYSIVHFSYALKPKQDLKPYRFSKLSLKNPAQTLCSVFWLQKQWATGLEYWAFEILVFLAGLMPNAELTTSLIAMCVNTETIAYMITYGLSAAASTRVSNELGSGNLDRAKSAMLVTLKLSVLLALTFVLALAFGHNIWAGFFSDSPEIIEKFASLTPFLAISITFDSVQGVLSGVARGCGWQHLAVYANLATFYFIGMPIAGVLGFKLNLQAKGLWTGLICGLSMQASTLLLITLCRNWSKIDIPVNTEQETPVIV</sequence>
<dbReference type="PANTHER" id="PTHR11206">
    <property type="entry name" value="MULTIDRUG RESISTANCE PROTEIN"/>
    <property type="match status" value="1"/>
</dbReference>
<keyword evidence="6" id="KW-1185">Reference proteome</keyword>
<protein>
    <recommendedName>
        <fullName evidence="4">Protein DETOXIFICATION</fullName>
    </recommendedName>
    <alternativeName>
        <fullName evidence="4">Multidrug and toxic compound extrusion protein</fullName>
    </alternativeName>
</protein>
<dbReference type="GO" id="GO:0042910">
    <property type="term" value="F:xenobiotic transmembrane transporter activity"/>
    <property type="evidence" value="ECO:0007669"/>
    <property type="project" value="InterPro"/>
</dbReference>
<dbReference type="PROSITE" id="PS51450">
    <property type="entry name" value="LRR"/>
    <property type="match status" value="3"/>
</dbReference>
<comment type="caution">
    <text evidence="5">The sequence shown here is derived from an EMBL/GenBank/DDBJ whole genome shotgun (WGS) entry which is preliminary data.</text>
</comment>
<comment type="similarity">
    <text evidence="1 4">Belongs to the multi antimicrobial extrusion (MATE) (TC 2.A.66.1) family.</text>
</comment>
<comment type="caution">
    <text evidence="4">Lacks conserved residue(s) required for the propagation of feature annotation.</text>
</comment>
<keyword evidence="4" id="KW-0812">Transmembrane</keyword>
<evidence type="ECO:0000313" key="6">
    <source>
        <dbReference type="Proteomes" id="UP001281410"/>
    </source>
</evidence>
<feature type="transmembrane region" description="Helical" evidence="4">
    <location>
        <begin position="352"/>
        <end position="371"/>
    </location>
</feature>
<dbReference type="GO" id="GO:0015297">
    <property type="term" value="F:antiporter activity"/>
    <property type="evidence" value="ECO:0007669"/>
    <property type="project" value="InterPro"/>
</dbReference>
<keyword evidence="4" id="KW-0472">Membrane</keyword>
<proteinExistence type="inferred from homology"/>
<feature type="transmembrane region" description="Helical" evidence="4">
    <location>
        <begin position="433"/>
        <end position="453"/>
    </location>
</feature>
<feature type="transmembrane region" description="Helical" evidence="4">
    <location>
        <begin position="465"/>
        <end position="489"/>
    </location>
</feature>
<evidence type="ECO:0000256" key="2">
    <source>
        <dbReference type="ARBA" id="ARBA00022614"/>
    </source>
</evidence>
<dbReference type="Pfam" id="PF01554">
    <property type="entry name" value="MatE"/>
    <property type="match status" value="1"/>
</dbReference>
<dbReference type="SMART" id="SM00369">
    <property type="entry name" value="LRR_TYP"/>
    <property type="match status" value="8"/>
</dbReference>
<dbReference type="InterPro" id="IPR003591">
    <property type="entry name" value="Leu-rich_rpt_typical-subtyp"/>
</dbReference>
<gene>
    <name evidence="5" type="ORF">Dsin_022440</name>
</gene>
<feature type="transmembrane region" description="Helical" evidence="4">
    <location>
        <begin position="392"/>
        <end position="413"/>
    </location>
</feature>
<dbReference type="EMBL" id="JANJYJ010000007">
    <property type="protein sequence ID" value="KAK3199025.1"/>
    <property type="molecule type" value="Genomic_DNA"/>
</dbReference>
<dbReference type="AlphaFoldDB" id="A0AAE0A1Y2"/>
<accession>A0AAE0A1Y2</accession>
<evidence type="ECO:0000256" key="1">
    <source>
        <dbReference type="ARBA" id="ARBA00010199"/>
    </source>
</evidence>
<dbReference type="Pfam" id="PF13855">
    <property type="entry name" value="LRR_8"/>
    <property type="match status" value="2"/>
</dbReference>
<dbReference type="SUPFAM" id="SSF52058">
    <property type="entry name" value="L domain-like"/>
    <property type="match status" value="1"/>
</dbReference>
<evidence type="ECO:0000313" key="5">
    <source>
        <dbReference type="EMBL" id="KAK3199025.1"/>
    </source>
</evidence>
<reference evidence="5" key="1">
    <citation type="journal article" date="2023" name="Plant J.">
        <title>Genome sequences and population genomics provide insights into the demographic history, inbreeding, and mutation load of two 'living fossil' tree species of Dipteronia.</title>
        <authorList>
            <person name="Feng Y."/>
            <person name="Comes H.P."/>
            <person name="Chen J."/>
            <person name="Zhu S."/>
            <person name="Lu R."/>
            <person name="Zhang X."/>
            <person name="Li P."/>
            <person name="Qiu J."/>
            <person name="Olsen K.M."/>
            <person name="Qiu Y."/>
        </authorList>
    </citation>
    <scope>NUCLEOTIDE SEQUENCE</scope>
    <source>
        <strain evidence="5">NBL</strain>
    </source>
</reference>
<name>A0AAE0A1Y2_9ROSI</name>
<dbReference type="GO" id="GO:0016020">
    <property type="term" value="C:membrane"/>
    <property type="evidence" value="ECO:0007669"/>
    <property type="project" value="InterPro"/>
</dbReference>
<keyword evidence="4" id="KW-1133">Transmembrane helix</keyword>
<dbReference type="PRINTS" id="PR00019">
    <property type="entry name" value="LEURICHRPT"/>
</dbReference>